<dbReference type="InterPro" id="IPR013785">
    <property type="entry name" value="Aldolase_TIM"/>
</dbReference>
<dbReference type="Proteomes" id="UP001230426">
    <property type="component" value="Unassembled WGS sequence"/>
</dbReference>
<dbReference type="PANTHER" id="PTHR35273:SF2">
    <property type="entry name" value="ALPHA-GALACTOSIDASE"/>
    <property type="match status" value="1"/>
</dbReference>
<proteinExistence type="predicted"/>
<dbReference type="InterPro" id="IPR017853">
    <property type="entry name" value="GH"/>
</dbReference>
<comment type="caution">
    <text evidence="3">The sequence shown here is derived from an EMBL/GenBank/DDBJ whole genome shotgun (WGS) entry which is preliminary data.</text>
</comment>
<sequence length="272" mass="28828">MRTNRHPIRGSLGAAVALTAALTAPLLAPPAASAGTVAPPPAHAGFDYQIGGAYTPPSGVKVVSRDRGASPAAGLYNICYVNAFQVQTGAEGEWDADLLLRDANGDVVVDEDWDEVLLDLRTAAKRQRIAAKVNGWMDGCKAKGFQAVEPDNYDSYDRSRGLVSKADAQAYIRLLSSHAHARGLAIAQKNTVELAGARRRNGLDFAIAEECGAYRECGDYTAAFGDDVIVIEYTARGLSTACSGWGGRLSIVRRDVDVSPRGSGGYVRQTCP</sequence>
<name>A0ABT9RJW4_9ACTN</name>
<protein>
    <recommendedName>
        <fullName evidence="2">Glycoside-hydrolase family GH114 TIM-barrel domain-containing protein</fullName>
    </recommendedName>
</protein>
<dbReference type="PANTHER" id="PTHR35273">
    <property type="entry name" value="ALPHA-1,4 POLYGALACTOSAMINIDASE, PUTATIVE (AFU_ORTHOLOGUE AFUA_3G07890)-RELATED"/>
    <property type="match status" value="1"/>
</dbReference>
<feature type="domain" description="Glycoside-hydrolase family GH114 TIM-barrel" evidence="2">
    <location>
        <begin position="46"/>
        <end position="258"/>
    </location>
</feature>
<dbReference type="Pfam" id="PF03537">
    <property type="entry name" value="Glyco_hydro_114"/>
    <property type="match status" value="1"/>
</dbReference>
<dbReference type="InterPro" id="IPR004352">
    <property type="entry name" value="GH114_TIM-barrel"/>
</dbReference>
<reference evidence="3 4" key="1">
    <citation type="submission" date="2023-07" db="EMBL/GenBank/DDBJ databases">
        <title>Sequencing the genomes of 1000 actinobacteria strains.</title>
        <authorList>
            <person name="Klenk H.-P."/>
        </authorList>
    </citation>
    <scope>NUCLEOTIDE SEQUENCE [LARGE SCALE GENOMIC DNA]</scope>
    <source>
        <strain evidence="3 4">DSM 44109</strain>
    </source>
</reference>
<keyword evidence="4" id="KW-1185">Reference proteome</keyword>
<dbReference type="EMBL" id="JAUSRB010000002">
    <property type="protein sequence ID" value="MDP9869582.1"/>
    <property type="molecule type" value="Genomic_DNA"/>
</dbReference>
<keyword evidence="1" id="KW-0732">Signal</keyword>
<dbReference type="Gene3D" id="3.20.20.70">
    <property type="entry name" value="Aldolase class I"/>
    <property type="match status" value="1"/>
</dbReference>
<evidence type="ECO:0000313" key="4">
    <source>
        <dbReference type="Proteomes" id="UP001230426"/>
    </source>
</evidence>
<dbReference type="RefSeq" id="WP_306873663.1">
    <property type="nucleotide sequence ID" value="NZ_JAUSRB010000002.1"/>
</dbReference>
<feature type="signal peptide" evidence="1">
    <location>
        <begin position="1"/>
        <end position="34"/>
    </location>
</feature>
<feature type="chain" id="PRO_5045684439" description="Glycoside-hydrolase family GH114 TIM-barrel domain-containing protein" evidence="1">
    <location>
        <begin position="35"/>
        <end position="272"/>
    </location>
</feature>
<organism evidence="3 4">
    <name type="scientific">Streptosporangium brasiliense</name>
    <dbReference type="NCBI Taxonomy" id="47480"/>
    <lineage>
        <taxon>Bacteria</taxon>
        <taxon>Bacillati</taxon>
        <taxon>Actinomycetota</taxon>
        <taxon>Actinomycetes</taxon>
        <taxon>Streptosporangiales</taxon>
        <taxon>Streptosporangiaceae</taxon>
        <taxon>Streptosporangium</taxon>
    </lineage>
</organism>
<evidence type="ECO:0000256" key="1">
    <source>
        <dbReference type="SAM" id="SignalP"/>
    </source>
</evidence>
<dbReference type="SUPFAM" id="SSF51445">
    <property type="entry name" value="(Trans)glycosidases"/>
    <property type="match status" value="1"/>
</dbReference>
<evidence type="ECO:0000313" key="3">
    <source>
        <dbReference type="EMBL" id="MDP9869582.1"/>
    </source>
</evidence>
<gene>
    <name evidence="3" type="ORF">J2S55_008848</name>
</gene>
<evidence type="ECO:0000259" key="2">
    <source>
        <dbReference type="Pfam" id="PF03537"/>
    </source>
</evidence>
<accession>A0ABT9RJW4</accession>